<accession>A0A1E4R6U6</accession>
<evidence type="ECO:0000313" key="1">
    <source>
        <dbReference type="EMBL" id="ODV56197.1"/>
    </source>
</evidence>
<dbReference type="EMBL" id="MECQ01000001">
    <property type="protein sequence ID" value="ODV56197.1"/>
    <property type="molecule type" value="Genomic_DNA"/>
</dbReference>
<dbReference type="OrthoDB" id="2738578at2"/>
<dbReference type="AlphaFoldDB" id="A0A1E4R6U6"/>
<evidence type="ECO:0000313" key="2">
    <source>
        <dbReference type="Proteomes" id="UP000094784"/>
    </source>
</evidence>
<reference evidence="1 2" key="1">
    <citation type="submission" date="2016-09" db="EMBL/GenBank/DDBJ databases">
        <title>Draft genome sequence of the soil isolate, Lysinibacillus fusiformis M5, a potential hypoxanthine producer.</title>
        <authorList>
            <person name="Gallegos-Monterrosa R."/>
            <person name="Maroti G."/>
            <person name="Balint B."/>
            <person name="Kovacs A.T."/>
        </authorList>
    </citation>
    <scope>NUCLEOTIDE SEQUENCE [LARGE SCALE GENOMIC DNA]</scope>
    <source>
        <strain evidence="1 2">M5</strain>
    </source>
</reference>
<dbReference type="Proteomes" id="UP000094784">
    <property type="component" value="Unassembled WGS sequence"/>
</dbReference>
<organism evidence="1 2">
    <name type="scientific">Lysinibacillus fusiformis</name>
    <dbReference type="NCBI Taxonomy" id="28031"/>
    <lineage>
        <taxon>Bacteria</taxon>
        <taxon>Bacillati</taxon>
        <taxon>Bacillota</taxon>
        <taxon>Bacilli</taxon>
        <taxon>Bacillales</taxon>
        <taxon>Bacillaceae</taxon>
        <taxon>Lysinibacillus</taxon>
    </lineage>
</organism>
<proteinExistence type="predicted"/>
<protein>
    <submittedName>
        <fullName evidence="1">Uncharacterized protein</fullName>
    </submittedName>
</protein>
<gene>
    <name evidence="1" type="ORF">BG258_09955</name>
</gene>
<comment type="caution">
    <text evidence="1">The sequence shown here is derived from an EMBL/GenBank/DDBJ whole genome shotgun (WGS) entry which is preliminary data.</text>
</comment>
<name>A0A1E4R6U6_9BACI</name>
<sequence length="60" mass="6585">MSAATGIINIQRKLFEKTGRKTDAYYSEGQGALYVFMGEPLTVANVIYAASETELMIHAI</sequence>